<accession>A0A644ZEA4</accession>
<evidence type="ECO:0000313" key="1">
    <source>
        <dbReference type="EMBL" id="MPM36214.1"/>
    </source>
</evidence>
<organism evidence="1">
    <name type="scientific">bioreactor metagenome</name>
    <dbReference type="NCBI Taxonomy" id="1076179"/>
    <lineage>
        <taxon>unclassified sequences</taxon>
        <taxon>metagenomes</taxon>
        <taxon>ecological metagenomes</taxon>
    </lineage>
</organism>
<protein>
    <submittedName>
        <fullName evidence="1">Uncharacterized protein</fullName>
    </submittedName>
</protein>
<comment type="caution">
    <text evidence="1">The sequence shown here is derived from an EMBL/GenBank/DDBJ whole genome shotgun (WGS) entry which is preliminary data.</text>
</comment>
<reference evidence="1" key="1">
    <citation type="submission" date="2019-08" db="EMBL/GenBank/DDBJ databases">
        <authorList>
            <person name="Kucharzyk K."/>
            <person name="Murdoch R.W."/>
            <person name="Higgins S."/>
            <person name="Loffler F."/>
        </authorList>
    </citation>
    <scope>NUCLEOTIDE SEQUENCE</scope>
</reference>
<sequence length="80" mass="8802">MPLHIVHLGIRAHVEGMDAVVLRLLAARVMDTAAGYDIHITVRSDIKIVVDHLGEAGFGDDDGDMDRFLFSARLNMDVDT</sequence>
<name>A0A644ZEA4_9ZZZZ</name>
<proteinExistence type="predicted"/>
<dbReference type="AlphaFoldDB" id="A0A644ZEA4"/>
<dbReference type="EMBL" id="VSSQ01007536">
    <property type="protein sequence ID" value="MPM36214.1"/>
    <property type="molecule type" value="Genomic_DNA"/>
</dbReference>
<gene>
    <name evidence="1" type="ORF">SDC9_82809</name>
</gene>